<keyword evidence="10" id="KW-1185">Reference proteome</keyword>
<proteinExistence type="inferred from homology"/>
<dbReference type="GO" id="GO:0005886">
    <property type="term" value="C:plasma membrane"/>
    <property type="evidence" value="ECO:0007669"/>
    <property type="project" value="UniProtKB-SubCell"/>
</dbReference>
<keyword evidence="4 7" id="KW-0812">Transmembrane</keyword>
<evidence type="ECO:0000256" key="4">
    <source>
        <dbReference type="ARBA" id="ARBA00022692"/>
    </source>
</evidence>
<evidence type="ECO:0000256" key="6">
    <source>
        <dbReference type="ARBA" id="ARBA00023136"/>
    </source>
</evidence>
<protein>
    <submittedName>
        <fullName evidence="9">Membrane-associated protein</fullName>
    </submittedName>
</protein>
<evidence type="ECO:0000259" key="8">
    <source>
        <dbReference type="Pfam" id="PF09335"/>
    </source>
</evidence>
<comment type="caution">
    <text evidence="9">The sequence shown here is derived from an EMBL/GenBank/DDBJ whole genome shotgun (WGS) entry which is preliminary data.</text>
</comment>
<comment type="similarity">
    <text evidence="2 7">Belongs to the DedA family.</text>
</comment>
<dbReference type="RefSeq" id="WP_231121503.1">
    <property type="nucleotide sequence ID" value="NZ_RBWV01000009.1"/>
</dbReference>
<name>A0A420XUN1_9ACTN</name>
<feature type="domain" description="VTT" evidence="8">
    <location>
        <begin position="33"/>
        <end position="160"/>
    </location>
</feature>
<evidence type="ECO:0000256" key="7">
    <source>
        <dbReference type="RuleBase" id="RU367016"/>
    </source>
</evidence>
<dbReference type="PANTHER" id="PTHR30353:SF0">
    <property type="entry name" value="TRANSMEMBRANE PROTEIN"/>
    <property type="match status" value="1"/>
</dbReference>
<evidence type="ECO:0000256" key="1">
    <source>
        <dbReference type="ARBA" id="ARBA00004651"/>
    </source>
</evidence>
<evidence type="ECO:0000256" key="3">
    <source>
        <dbReference type="ARBA" id="ARBA00022475"/>
    </source>
</evidence>
<gene>
    <name evidence="9" type="ORF">CLV35_0983</name>
</gene>
<dbReference type="PANTHER" id="PTHR30353">
    <property type="entry name" value="INNER MEMBRANE PROTEIN DEDA-RELATED"/>
    <property type="match status" value="1"/>
</dbReference>
<keyword evidence="3 7" id="KW-1003">Cell membrane</keyword>
<reference evidence="9 10" key="1">
    <citation type="submission" date="2018-10" db="EMBL/GenBank/DDBJ databases">
        <title>Genomic Encyclopedia of Archaeal and Bacterial Type Strains, Phase II (KMG-II): from individual species to whole genera.</title>
        <authorList>
            <person name="Goeker M."/>
        </authorList>
    </citation>
    <scope>NUCLEOTIDE SEQUENCE [LARGE SCALE GENOMIC DNA]</scope>
    <source>
        <strain evidence="9 10">RP-AC37</strain>
    </source>
</reference>
<dbReference type="AlphaFoldDB" id="A0A420XUN1"/>
<dbReference type="InterPro" id="IPR032816">
    <property type="entry name" value="VTT_dom"/>
</dbReference>
<dbReference type="Proteomes" id="UP000281955">
    <property type="component" value="Unassembled WGS sequence"/>
</dbReference>
<evidence type="ECO:0000256" key="5">
    <source>
        <dbReference type="ARBA" id="ARBA00022989"/>
    </source>
</evidence>
<evidence type="ECO:0000256" key="2">
    <source>
        <dbReference type="ARBA" id="ARBA00010792"/>
    </source>
</evidence>
<keyword evidence="5 7" id="KW-1133">Transmembrane helix</keyword>
<dbReference type="InterPro" id="IPR032818">
    <property type="entry name" value="DedA-like"/>
</dbReference>
<feature type="transmembrane region" description="Helical" evidence="7">
    <location>
        <begin position="168"/>
        <end position="190"/>
    </location>
</feature>
<keyword evidence="6 7" id="KW-0472">Membrane</keyword>
<feature type="transmembrane region" description="Helical" evidence="7">
    <location>
        <begin position="53"/>
        <end position="74"/>
    </location>
</feature>
<feature type="transmembrane region" description="Helical" evidence="7">
    <location>
        <begin position="12"/>
        <end position="33"/>
    </location>
</feature>
<sequence>MTPDLGSMGALAVYLVLAGLVFVESGLLVGFLLPGDTVLFGAGLLAGDEGRLSLPVLLAVVLAAAVAGDAVGYASGRRLGRPWLERRAARGHGDGRGLARAEAFFARWGWWSVVVARWIPWVRTFTPILAGAARMPYPRFLAANVVGALSWGGLLLVLGYAAAGDPRIRTAALVVAAASVTGSVVVGAVMRLRRR</sequence>
<dbReference type="InParanoid" id="A0A420XUN1"/>
<organism evidence="9 10">
    <name type="scientific">Motilibacter peucedani</name>
    <dbReference type="NCBI Taxonomy" id="598650"/>
    <lineage>
        <taxon>Bacteria</taxon>
        <taxon>Bacillati</taxon>
        <taxon>Actinomycetota</taxon>
        <taxon>Actinomycetes</taxon>
        <taxon>Motilibacterales</taxon>
        <taxon>Motilibacteraceae</taxon>
        <taxon>Motilibacter</taxon>
    </lineage>
</organism>
<feature type="transmembrane region" description="Helical" evidence="7">
    <location>
        <begin position="140"/>
        <end position="162"/>
    </location>
</feature>
<dbReference type="Pfam" id="PF09335">
    <property type="entry name" value="VTT_dom"/>
    <property type="match status" value="1"/>
</dbReference>
<evidence type="ECO:0000313" key="9">
    <source>
        <dbReference type="EMBL" id="RKS80546.1"/>
    </source>
</evidence>
<dbReference type="EMBL" id="RBWV01000009">
    <property type="protein sequence ID" value="RKS80546.1"/>
    <property type="molecule type" value="Genomic_DNA"/>
</dbReference>
<evidence type="ECO:0000313" key="10">
    <source>
        <dbReference type="Proteomes" id="UP000281955"/>
    </source>
</evidence>
<comment type="subcellular location">
    <subcellularLocation>
        <location evidence="1 7">Cell membrane</location>
        <topology evidence="1 7">Multi-pass membrane protein</topology>
    </subcellularLocation>
</comment>
<accession>A0A420XUN1</accession>